<feature type="transmembrane region" description="Helical" evidence="1">
    <location>
        <begin position="62"/>
        <end position="81"/>
    </location>
</feature>
<dbReference type="Proteomes" id="UP000593591">
    <property type="component" value="Chromosome"/>
</dbReference>
<evidence type="ECO:0000313" key="4">
    <source>
        <dbReference type="Proteomes" id="UP000578697"/>
    </source>
</evidence>
<feature type="transmembrane region" description="Helical" evidence="1">
    <location>
        <begin position="7"/>
        <end position="24"/>
    </location>
</feature>
<proteinExistence type="predicted"/>
<keyword evidence="1" id="KW-0472">Membrane</keyword>
<evidence type="ECO:0000313" key="3">
    <source>
        <dbReference type="EMBL" id="QOS40325.1"/>
    </source>
</evidence>
<evidence type="ECO:0000256" key="1">
    <source>
        <dbReference type="SAM" id="Phobius"/>
    </source>
</evidence>
<dbReference type="EMBL" id="CP031517">
    <property type="protein sequence ID" value="QOS40325.1"/>
    <property type="molecule type" value="Genomic_DNA"/>
</dbReference>
<feature type="transmembrane region" description="Helical" evidence="1">
    <location>
        <begin position="158"/>
        <end position="181"/>
    </location>
</feature>
<keyword evidence="4" id="KW-1185">Reference proteome</keyword>
<gene>
    <name evidence="3" type="ORF">DYE49_07590</name>
    <name evidence="2" type="ORF">HNP77_000301</name>
</gene>
<sequence>MKRKPEILEDLLIIIFVILLLPFPKIIEEILVGLLFCICFFFCFWGDTIIGKRINKIYDYNLPYLILGTMLLQIHSTRFSLVANNTQDQLLCVRVYQWIIEKLNFTDTDNIGILMYFWFLIYFLFLMFSNGAKQRNTQEEKTEIYEDYSFILEKLSKYMISCFVICFFHFVCEIIKDMIVLKSNFETAFLSKMVITVGNCIPFVIIYLMMACFVYKRKKLIICL</sequence>
<dbReference type="EMBL" id="JACHFR010000001">
    <property type="protein sequence ID" value="MBB5217957.1"/>
    <property type="molecule type" value="Genomic_DNA"/>
</dbReference>
<feature type="transmembrane region" description="Helical" evidence="1">
    <location>
        <begin position="30"/>
        <end position="50"/>
    </location>
</feature>
<keyword evidence="1" id="KW-1133">Transmembrane helix</keyword>
<feature type="transmembrane region" description="Helical" evidence="1">
    <location>
        <begin position="193"/>
        <end position="215"/>
    </location>
</feature>
<feature type="transmembrane region" description="Helical" evidence="1">
    <location>
        <begin position="111"/>
        <end position="128"/>
    </location>
</feature>
<dbReference type="KEGG" id="trc:DYE49_07590"/>
<dbReference type="Proteomes" id="UP000578697">
    <property type="component" value="Unassembled WGS sequence"/>
</dbReference>
<dbReference type="AlphaFoldDB" id="A0A840S8H2"/>
<evidence type="ECO:0000313" key="5">
    <source>
        <dbReference type="Proteomes" id="UP000593591"/>
    </source>
</evidence>
<protein>
    <submittedName>
        <fullName evidence="2">Uncharacterized protein</fullName>
    </submittedName>
</protein>
<dbReference type="RefSeq" id="WP_184651396.1">
    <property type="nucleotide sequence ID" value="NZ_JACHFR010000001.1"/>
</dbReference>
<name>A0A840S8H2_9SPIR</name>
<keyword evidence="1" id="KW-0812">Transmembrane</keyword>
<reference evidence="2 4" key="2">
    <citation type="submission" date="2020-08" db="EMBL/GenBank/DDBJ databases">
        <title>Genomic Encyclopedia of Type Strains, Phase IV (KMG-IV): sequencing the most valuable type-strain genomes for metagenomic binning, comparative biology and taxonomic classification.</title>
        <authorList>
            <person name="Goeker M."/>
        </authorList>
    </citation>
    <scope>NUCLEOTIDE SEQUENCE [LARGE SCALE GENOMIC DNA]</scope>
    <source>
        <strain evidence="2 4">DSM 103679</strain>
    </source>
</reference>
<reference evidence="3 5" key="1">
    <citation type="submission" date="2018-08" db="EMBL/GenBank/DDBJ databases">
        <title>The first complete genome of Treponema rectale (CHPAT), a commensal spirochete of the bovine rectum.</title>
        <authorList>
            <person name="Staton G.J."/>
            <person name="Clegg S.R."/>
            <person name="Carter S.D."/>
            <person name="Radford A.D."/>
            <person name="Darby A."/>
            <person name="Hall N."/>
            <person name="Birtles R.J."/>
            <person name="Evans N.J."/>
        </authorList>
    </citation>
    <scope>NUCLEOTIDE SEQUENCE [LARGE SCALE GENOMIC DNA]</scope>
    <source>
        <strain evidence="3 5">CHPA</strain>
    </source>
</reference>
<evidence type="ECO:0000313" key="2">
    <source>
        <dbReference type="EMBL" id="MBB5217957.1"/>
    </source>
</evidence>
<organism evidence="2 4">
    <name type="scientific">Treponema rectale</name>
    <dbReference type="NCBI Taxonomy" id="744512"/>
    <lineage>
        <taxon>Bacteria</taxon>
        <taxon>Pseudomonadati</taxon>
        <taxon>Spirochaetota</taxon>
        <taxon>Spirochaetia</taxon>
        <taxon>Spirochaetales</taxon>
        <taxon>Treponemataceae</taxon>
        <taxon>Treponema</taxon>
    </lineage>
</organism>
<accession>A0A840S8H2</accession>